<keyword evidence="2 6" id="KW-0812">Transmembrane</keyword>
<evidence type="ECO:0000256" key="3">
    <source>
        <dbReference type="ARBA" id="ARBA00022989"/>
    </source>
</evidence>
<feature type="transmembrane region" description="Helical" evidence="6">
    <location>
        <begin position="403"/>
        <end position="427"/>
    </location>
</feature>
<dbReference type="GO" id="GO:0034993">
    <property type="term" value="C:meiotic nuclear membrane microtubule tethering complex"/>
    <property type="evidence" value="ECO:0007669"/>
    <property type="project" value="TreeGrafter"/>
</dbReference>
<dbReference type="EMBL" id="JARJLG010000359">
    <property type="protein sequence ID" value="KAJ7714964.1"/>
    <property type="molecule type" value="Genomic_DNA"/>
</dbReference>
<dbReference type="PANTHER" id="PTHR12911:SF8">
    <property type="entry name" value="KLAROID PROTEIN-RELATED"/>
    <property type="match status" value="1"/>
</dbReference>
<dbReference type="PANTHER" id="PTHR12911">
    <property type="entry name" value="SAD1/UNC-84-LIKE PROTEIN-RELATED"/>
    <property type="match status" value="1"/>
</dbReference>
<reference evidence="8" key="1">
    <citation type="submission" date="2023-03" db="EMBL/GenBank/DDBJ databases">
        <title>Massive genome expansion in bonnet fungi (Mycena s.s.) driven by repeated elements and novel gene families across ecological guilds.</title>
        <authorList>
            <consortium name="Lawrence Berkeley National Laboratory"/>
            <person name="Harder C.B."/>
            <person name="Miyauchi S."/>
            <person name="Viragh M."/>
            <person name="Kuo A."/>
            <person name="Thoen E."/>
            <person name="Andreopoulos B."/>
            <person name="Lu D."/>
            <person name="Skrede I."/>
            <person name="Drula E."/>
            <person name="Henrissat B."/>
            <person name="Morin E."/>
            <person name="Kohler A."/>
            <person name="Barry K."/>
            <person name="LaButti K."/>
            <person name="Morin E."/>
            <person name="Salamov A."/>
            <person name="Lipzen A."/>
            <person name="Mereny Z."/>
            <person name="Hegedus B."/>
            <person name="Baldrian P."/>
            <person name="Stursova M."/>
            <person name="Weitz H."/>
            <person name="Taylor A."/>
            <person name="Grigoriev I.V."/>
            <person name="Nagy L.G."/>
            <person name="Martin F."/>
            <person name="Kauserud H."/>
        </authorList>
    </citation>
    <scope>NUCLEOTIDE SEQUENCE</scope>
    <source>
        <strain evidence="8">CBHHK188m</strain>
    </source>
</reference>
<evidence type="ECO:0000256" key="6">
    <source>
        <dbReference type="SAM" id="Phobius"/>
    </source>
</evidence>
<feature type="domain" description="SUN" evidence="7">
    <location>
        <begin position="680"/>
        <end position="884"/>
    </location>
</feature>
<keyword evidence="4 6" id="KW-0472">Membrane</keyword>
<comment type="caution">
    <text evidence="8">The sequence shown here is derived from an EMBL/GenBank/DDBJ whole genome shotgun (WGS) entry which is preliminary data.</text>
</comment>
<dbReference type="AlphaFoldDB" id="A0AAD7H938"/>
<evidence type="ECO:0000256" key="2">
    <source>
        <dbReference type="ARBA" id="ARBA00022692"/>
    </source>
</evidence>
<keyword evidence="3 6" id="KW-1133">Transmembrane helix</keyword>
<feature type="region of interest" description="Disordered" evidence="5">
    <location>
        <begin position="209"/>
        <end position="400"/>
    </location>
</feature>
<feature type="compositionally biased region" description="Polar residues" evidence="5">
    <location>
        <begin position="98"/>
        <end position="111"/>
    </location>
</feature>
<accession>A0AAD7H938</accession>
<sequence length="897" mass="97753">MSFTSTPLGQGRRLDHNAFLGKPQSPRLNSHTSYSYGAPALGSRSPPKPPHPDDQNDPALARSKLKRHNSNSQSLDPEKWSVKDTSVNIATAFHQAATDMNPNSSWASGSTRAVPIPRSTSVEYESQSQSTSARRLAAPPSRLQSRPTSSSRAKPLSKTPSVRHVPDSEGEEDAAPDQNGRGKSPFEQVIGAAKRAIINVPAAATYYVRQRSREPDEPVAVNGSYDYSAEERDIQNQSRHSAANHKRNRMSTDNKAYKPSTSDLDNSDEDFTDDDGKQKRRKKKKKESVGGPLTTLPVAGYDKRKKKPKRGSKGNAGEVEEGSDNDSQDKQSAPRGSAPPRRSAPPEQHDLNPDTSFEEAEQGLHSIPEVDDEDVVPIAKRPRSRSRSRGPPGARRSSSNPGAIIGIVLHTIFLVIGRVLGTSFDIILARPIRSVSRSFLASFLKYLFLFAILVSLVFVSRALPDLGLRLPWGGSGVFHAPAVPPGNMAEFAERLRRMEAALSGLSLDLERARSKVEEEARVNVELVGKMGALETRVTKESVRSHEAEAASRDATGQGLKSMKQDMEALQALVQAYQQQGGGGSGGSDEETRSKLKALEERIGPVEVGVREALELAKKGAGPGSSVGAAWWSKPGKSGMTIKSSDGQDVTAMIANLVNTAVGMYGKDNIGRVDFALHSSGAFVVPSLTSPSYELRPSTWRGTLVGYITGNGFGIGRSPVTALHHESHDGYCWPFAGSKGQLGVVLAAPAYIEDITIDHVAAEVALNMQRSAPRDMEVWAIVEGRDNLDKLQAWRAQRAERRENGESMEDEPVRPKSLPRSTEWLRIATFRYDIHSPDNIQTFPVDQEIKDLGIDFGVVVLMVKNNWGMDAFTCLYRFRVHGQMMGAPTDPYPEELSP</sequence>
<evidence type="ECO:0000256" key="1">
    <source>
        <dbReference type="ARBA" id="ARBA00004370"/>
    </source>
</evidence>
<evidence type="ECO:0000256" key="4">
    <source>
        <dbReference type="ARBA" id="ARBA00023136"/>
    </source>
</evidence>
<feature type="transmembrane region" description="Helical" evidence="6">
    <location>
        <begin position="439"/>
        <end position="459"/>
    </location>
</feature>
<evidence type="ECO:0000256" key="5">
    <source>
        <dbReference type="SAM" id="MobiDB-lite"/>
    </source>
</evidence>
<dbReference type="Pfam" id="PF07738">
    <property type="entry name" value="Sad1_UNC"/>
    <property type="match status" value="2"/>
</dbReference>
<feature type="region of interest" description="Disordered" evidence="5">
    <location>
        <begin position="537"/>
        <end position="557"/>
    </location>
</feature>
<keyword evidence="9" id="KW-1185">Reference proteome</keyword>
<gene>
    <name evidence="8" type="ORF">DFH07DRAFT_369223</name>
</gene>
<feature type="compositionally biased region" description="Basic residues" evidence="5">
    <location>
        <begin position="303"/>
        <end position="312"/>
    </location>
</feature>
<feature type="compositionally biased region" description="Polar residues" evidence="5">
    <location>
        <begin position="26"/>
        <end position="35"/>
    </location>
</feature>
<dbReference type="PROSITE" id="PS51469">
    <property type="entry name" value="SUN"/>
    <property type="match status" value="1"/>
</dbReference>
<dbReference type="InterPro" id="IPR012919">
    <property type="entry name" value="SUN_dom"/>
</dbReference>
<feature type="compositionally biased region" description="Polar residues" evidence="5">
    <location>
        <begin position="118"/>
        <end position="133"/>
    </location>
</feature>
<dbReference type="InterPro" id="IPR045119">
    <property type="entry name" value="SUN1-5"/>
</dbReference>
<dbReference type="Proteomes" id="UP001215280">
    <property type="component" value="Unassembled WGS sequence"/>
</dbReference>
<proteinExistence type="predicted"/>
<protein>
    <recommendedName>
        <fullName evidence="7">SUN domain-containing protein</fullName>
    </recommendedName>
</protein>
<comment type="subcellular location">
    <subcellularLocation>
        <location evidence="1">Membrane</location>
    </subcellularLocation>
</comment>
<evidence type="ECO:0000313" key="9">
    <source>
        <dbReference type="Proteomes" id="UP001215280"/>
    </source>
</evidence>
<feature type="compositionally biased region" description="Low complexity" evidence="5">
    <location>
        <begin position="389"/>
        <end position="400"/>
    </location>
</feature>
<dbReference type="GO" id="GO:0043495">
    <property type="term" value="F:protein-membrane adaptor activity"/>
    <property type="evidence" value="ECO:0007669"/>
    <property type="project" value="TreeGrafter"/>
</dbReference>
<dbReference type="Gene3D" id="2.60.120.260">
    <property type="entry name" value="Galactose-binding domain-like"/>
    <property type="match status" value="1"/>
</dbReference>
<evidence type="ECO:0000259" key="7">
    <source>
        <dbReference type="PROSITE" id="PS51469"/>
    </source>
</evidence>
<name>A0AAD7H938_9AGAR</name>
<evidence type="ECO:0000313" key="8">
    <source>
        <dbReference type="EMBL" id="KAJ7714964.1"/>
    </source>
</evidence>
<feature type="compositionally biased region" description="Basic and acidic residues" evidence="5">
    <location>
        <begin position="537"/>
        <end position="551"/>
    </location>
</feature>
<feature type="region of interest" description="Disordered" evidence="5">
    <location>
        <begin position="1"/>
        <end position="187"/>
    </location>
</feature>
<feature type="compositionally biased region" description="Polar residues" evidence="5">
    <location>
        <begin position="142"/>
        <end position="152"/>
    </location>
</feature>
<organism evidence="8 9">
    <name type="scientific">Mycena maculata</name>
    <dbReference type="NCBI Taxonomy" id="230809"/>
    <lineage>
        <taxon>Eukaryota</taxon>
        <taxon>Fungi</taxon>
        <taxon>Dikarya</taxon>
        <taxon>Basidiomycota</taxon>
        <taxon>Agaricomycotina</taxon>
        <taxon>Agaricomycetes</taxon>
        <taxon>Agaricomycetidae</taxon>
        <taxon>Agaricales</taxon>
        <taxon>Marasmiineae</taxon>
        <taxon>Mycenaceae</taxon>
        <taxon>Mycena</taxon>
    </lineage>
</organism>